<organism evidence="2 3">
    <name type="scientific">Candidatus Roizmanbacteria bacterium RIFCSPHIGHO2_02_FULL_38_11</name>
    <dbReference type="NCBI Taxonomy" id="1802039"/>
    <lineage>
        <taxon>Bacteria</taxon>
        <taxon>Candidatus Roizmaniibacteriota</taxon>
    </lineage>
</organism>
<dbReference type="InterPro" id="IPR029063">
    <property type="entry name" value="SAM-dependent_MTases_sf"/>
</dbReference>
<comment type="caution">
    <text evidence="2">The sequence shown here is derived from an EMBL/GenBank/DDBJ whole genome shotgun (WGS) entry which is preliminary data.</text>
</comment>
<evidence type="ECO:0008006" key="4">
    <source>
        <dbReference type="Google" id="ProtNLM"/>
    </source>
</evidence>
<feature type="transmembrane region" description="Helical" evidence="1">
    <location>
        <begin position="247"/>
        <end position="263"/>
    </location>
</feature>
<keyword evidence="1" id="KW-1133">Transmembrane helix</keyword>
<dbReference type="EMBL" id="MFZO01000025">
    <property type="protein sequence ID" value="OGK24887.1"/>
    <property type="molecule type" value="Genomic_DNA"/>
</dbReference>
<dbReference type="SUPFAM" id="SSF53335">
    <property type="entry name" value="S-adenosyl-L-methionine-dependent methyltransferases"/>
    <property type="match status" value="1"/>
</dbReference>
<dbReference type="AlphaFoldDB" id="A0A1F7H0F4"/>
<name>A0A1F7H0F4_9BACT</name>
<dbReference type="Proteomes" id="UP000177913">
    <property type="component" value="Unassembled WGS sequence"/>
</dbReference>
<accession>A0A1F7H0F4</accession>
<evidence type="ECO:0000313" key="3">
    <source>
        <dbReference type="Proteomes" id="UP000177913"/>
    </source>
</evidence>
<proteinExistence type="predicted"/>
<gene>
    <name evidence="2" type="ORF">A3C25_04310</name>
</gene>
<dbReference type="Pfam" id="PF13489">
    <property type="entry name" value="Methyltransf_23"/>
    <property type="match status" value="1"/>
</dbReference>
<dbReference type="PANTHER" id="PTHR43861">
    <property type="entry name" value="TRANS-ACONITATE 2-METHYLTRANSFERASE-RELATED"/>
    <property type="match status" value="1"/>
</dbReference>
<evidence type="ECO:0000313" key="2">
    <source>
        <dbReference type="EMBL" id="OGK24887.1"/>
    </source>
</evidence>
<dbReference type="Gene3D" id="3.40.50.150">
    <property type="entry name" value="Vaccinia Virus protein VP39"/>
    <property type="match status" value="1"/>
</dbReference>
<sequence>MICQLCEKLEVRRLRIEKGIEIFECKNCLLAFTNNTTSLIRLQQSGKDLYDFNGYKKEERKLRKRFNRLIGIITRYKDSGKVLDVGAGFGLFSSILQSNANFKVDLIEPEQKLQYVNKLKFLLYKTTFEKYKSKEKKYDCILMMDVLEHFSNPIANLEKAKSLLKADGILVVQTPNYKSLMAKICSEWAWWMVEDHKFFFSPKSIKLALEKAGFRETYFTAYEDWEDFKKNLDGNFEEITNNLVRKILKAIFFIFFIPFYFLVRKILWQCNYGGLMFLIVRKRN</sequence>
<keyword evidence="1" id="KW-0812">Transmembrane</keyword>
<protein>
    <recommendedName>
        <fullName evidence="4">Methyltransferase type 12</fullName>
    </recommendedName>
</protein>
<evidence type="ECO:0000256" key="1">
    <source>
        <dbReference type="SAM" id="Phobius"/>
    </source>
</evidence>
<reference evidence="2 3" key="1">
    <citation type="journal article" date="2016" name="Nat. Commun.">
        <title>Thousands of microbial genomes shed light on interconnected biogeochemical processes in an aquifer system.</title>
        <authorList>
            <person name="Anantharaman K."/>
            <person name="Brown C.T."/>
            <person name="Hug L.A."/>
            <person name="Sharon I."/>
            <person name="Castelle C.J."/>
            <person name="Probst A.J."/>
            <person name="Thomas B.C."/>
            <person name="Singh A."/>
            <person name="Wilkins M.J."/>
            <person name="Karaoz U."/>
            <person name="Brodie E.L."/>
            <person name="Williams K.H."/>
            <person name="Hubbard S.S."/>
            <person name="Banfield J.F."/>
        </authorList>
    </citation>
    <scope>NUCLEOTIDE SEQUENCE [LARGE SCALE GENOMIC DNA]</scope>
</reference>
<keyword evidence="1" id="KW-0472">Membrane</keyword>
<dbReference type="PANTHER" id="PTHR43861:SF6">
    <property type="entry name" value="METHYLTRANSFERASE TYPE 11"/>
    <property type="match status" value="1"/>
</dbReference>